<evidence type="ECO:0000256" key="4">
    <source>
        <dbReference type="ARBA" id="ARBA00006753"/>
    </source>
</evidence>
<dbReference type="EMBL" id="JACIFD010000016">
    <property type="protein sequence ID" value="MBB4072143.1"/>
    <property type="molecule type" value="Genomic_DNA"/>
</dbReference>
<evidence type="ECO:0000313" key="19">
    <source>
        <dbReference type="EMBL" id="MBB4072143.1"/>
    </source>
</evidence>
<keyword evidence="7" id="KW-0028">Amino-acid biosynthesis</keyword>
<dbReference type="NCBIfam" id="NF004976">
    <property type="entry name" value="PRK06349.1"/>
    <property type="match status" value="1"/>
</dbReference>
<dbReference type="EC" id="1.1.1.3" evidence="5"/>
<feature type="domain" description="Homoserine dehydrogenase catalytic" evidence="17">
    <location>
        <begin position="138"/>
        <end position="321"/>
    </location>
</feature>
<organism evidence="19 20">
    <name type="scientific">Canibacter oris</name>
    <dbReference type="NCBI Taxonomy" id="1365628"/>
    <lineage>
        <taxon>Bacteria</taxon>
        <taxon>Bacillati</taxon>
        <taxon>Actinomycetota</taxon>
        <taxon>Actinomycetes</taxon>
        <taxon>Micrococcales</taxon>
        <taxon>Microbacteriaceae</taxon>
        <taxon>Canibacter</taxon>
    </lineage>
</organism>
<dbReference type="GO" id="GO:0009086">
    <property type="term" value="P:methionine biosynthetic process"/>
    <property type="evidence" value="ECO:0007669"/>
    <property type="project" value="UniProtKB-KW"/>
</dbReference>
<dbReference type="InterPro" id="IPR001342">
    <property type="entry name" value="HDH_cat"/>
</dbReference>
<keyword evidence="20" id="KW-1185">Reference proteome</keyword>
<comment type="pathway">
    <text evidence="2">Amino-acid biosynthesis; L-threonine biosynthesis; L-threonine from L-aspartate: step 3/5.</text>
</comment>
<dbReference type="Gene3D" id="3.30.70.260">
    <property type="match status" value="1"/>
</dbReference>
<dbReference type="Gene3D" id="3.30.360.10">
    <property type="entry name" value="Dihydrodipicolinate Reductase, domain 2"/>
    <property type="match status" value="1"/>
</dbReference>
<dbReference type="GO" id="GO:0009088">
    <property type="term" value="P:threonine biosynthetic process"/>
    <property type="evidence" value="ECO:0007669"/>
    <property type="project" value="UniProtKB-UniPathway"/>
</dbReference>
<dbReference type="SUPFAM" id="SSF51735">
    <property type="entry name" value="NAD(P)-binding Rossmann-fold domains"/>
    <property type="match status" value="1"/>
</dbReference>
<dbReference type="Pfam" id="PF00742">
    <property type="entry name" value="Homoserine_dh"/>
    <property type="match status" value="1"/>
</dbReference>
<keyword evidence="8" id="KW-0791">Threonine biosynthesis</keyword>
<evidence type="ECO:0000256" key="3">
    <source>
        <dbReference type="ARBA" id="ARBA00005062"/>
    </source>
</evidence>
<feature type="active site" description="Proton donor" evidence="15">
    <location>
        <position position="206"/>
    </location>
</feature>
<dbReference type="PANTHER" id="PTHR43331:SF1">
    <property type="entry name" value="HOMOSERINE DEHYDROGENASE"/>
    <property type="match status" value="1"/>
</dbReference>
<dbReference type="PIRSF" id="PIRSF000098">
    <property type="entry name" value="Homoser_dehydrog"/>
    <property type="match status" value="1"/>
</dbReference>
<dbReference type="UniPathway" id="UPA00050">
    <property type="reaction ID" value="UER00063"/>
</dbReference>
<protein>
    <recommendedName>
        <fullName evidence="6">Homoserine dehydrogenase</fullName>
        <ecNumber evidence="5">1.1.1.3</ecNumber>
    </recommendedName>
</protein>
<evidence type="ECO:0000259" key="18">
    <source>
        <dbReference type="Pfam" id="PF03447"/>
    </source>
</evidence>
<proteinExistence type="inferred from homology"/>
<reference evidence="19" key="1">
    <citation type="submission" date="2020-08" db="EMBL/GenBank/DDBJ databases">
        <title>Sequencing the genomes of 1000 actinobacteria strains.</title>
        <authorList>
            <person name="Klenk H.-P."/>
        </authorList>
    </citation>
    <scope>NUCLEOTIDE SEQUENCE [LARGE SCALE GENOMIC DNA]</scope>
    <source>
        <strain evidence="19">DSM 27064</strain>
    </source>
</reference>
<evidence type="ECO:0000256" key="11">
    <source>
        <dbReference type="ARBA" id="ARBA00023167"/>
    </source>
</evidence>
<feature type="binding site" evidence="16">
    <location>
        <position position="106"/>
    </location>
    <ligand>
        <name>NADPH</name>
        <dbReference type="ChEBI" id="CHEBI:57783"/>
    </ligand>
</feature>
<evidence type="ECO:0000256" key="5">
    <source>
        <dbReference type="ARBA" id="ARBA00013213"/>
    </source>
</evidence>
<gene>
    <name evidence="19" type="ORF">F5897_001471</name>
</gene>
<dbReference type="InterPro" id="IPR005106">
    <property type="entry name" value="Asp/hSer_DH_NAD-bd"/>
</dbReference>
<evidence type="ECO:0000259" key="17">
    <source>
        <dbReference type="Pfam" id="PF00742"/>
    </source>
</evidence>
<feature type="domain" description="Aspartate/homoserine dehydrogenase NAD-binding" evidence="18">
    <location>
        <begin position="13"/>
        <end position="130"/>
    </location>
</feature>
<evidence type="ECO:0000256" key="15">
    <source>
        <dbReference type="PIRSR" id="PIRSR000098-1"/>
    </source>
</evidence>
<dbReference type="Proteomes" id="UP000571183">
    <property type="component" value="Unassembled WGS sequence"/>
</dbReference>
<dbReference type="InterPro" id="IPR016204">
    <property type="entry name" value="HDH"/>
</dbReference>
<comment type="catalytic activity">
    <reaction evidence="13">
        <text>L-homoserine + NADP(+) = L-aspartate 4-semialdehyde + NADPH + H(+)</text>
        <dbReference type="Rhea" id="RHEA:15761"/>
        <dbReference type="ChEBI" id="CHEBI:15378"/>
        <dbReference type="ChEBI" id="CHEBI:57476"/>
        <dbReference type="ChEBI" id="CHEBI:57783"/>
        <dbReference type="ChEBI" id="CHEBI:58349"/>
        <dbReference type="ChEBI" id="CHEBI:537519"/>
        <dbReference type="EC" id="1.1.1.3"/>
    </reaction>
    <physiologicalReaction direction="right-to-left" evidence="13">
        <dbReference type="Rhea" id="RHEA:15763"/>
    </physiologicalReaction>
</comment>
<dbReference type="SUPFAM" id="SSF55347">
    <property type="entry name" value="Glyceraldehyde-3-phosphate dehydrogenase-like, C-terminal domain"/>
    <property type="match status" value="1"/>
</dbReference>
<dbReference type="GO" id="GO:0004412">
    <property type="term" value="F:homoserine dehydrogenase activity"/>
    <property type="evidence" value="ECO:0007669"/>
    <property type="project" value="UniProtKB-EC"/>
</dbReference>
<evidence type="ECO:0000256" key="7">
    <source>
        <dbReference type="ARBA" id="ARBA00022605"/>
    </source>
</evidence>
<dbReference type="UniPathway" id="UPA00051">
    <property type="reaction ID" value="UER00465"/>
</dbReference>
<evidence type="ECO:0000256" key="8">
    <source>
        <dbReference type="ARBA" id="ARBA00022697"/>
    </source>
</evidence>
<accession>A0A840DKB4</accession>
<dbReference type="FunFam" id="3.30.360.10:FF:000005">
    <property type="entry name" value="Homoserine dehydrogenase"/>
    <property type="match status" value="1"/>
</dbReference>
<evidence type="ECO:0000256" key="16">
    <source>
        <dbReference type="PIRSR" id="PIRSR000098-2"/>
    </source>
</evidence>
<evidence type="ECO:0000313" key="20">
    <source>
        <dbReference type="Proteomes" id="UP000571183"/>
    </source>
</evidence>
<comment type="cofactor">
    <cofactor evidence="1">
        <name>a metal cation</name>
        <dbReference type="ChEBI" id="CHEBI:25213"/>
    </cofactor>
</comment>
<comment type="similarity">
    <text evidence="4">Belongs to the homoserine dehydrogenase family.</text>
</comment>
<evidence type="ECO:0000256" key="1">
    <source>
        <dbReference type="ARBA" id="ARBA00001920"/>
    </source>
</evidence>
<comment type="function">
    <text evidence="12">Catalyzes the conversion of L-aspartate-beta-semialdehyde (L-Asa) to L-homoserine (L-Hse), the third step in the biosynthesis of threonine and methionine from aspartate.</text>
</comment>
<evidence type="ECO:0000256" key="14">
    <source>
        <dbReference type="ARBA" id="ARBA00049031"/>
    </source>
</evidence>
<dbReference type="InterPro" id="IPR036291">
    <property type="entry name" value="NAD(P)-bd_dom_sf"/>
</dbReference>
<feature type="binding site" evidence="16">
    <location>
        <begin position="12"/>
        <end position="19"/>
    </location>
    <ligand>
        <name>NADP(+)</name>
        <dbReference type="ChEBI" id="CHEBI:58349"/>
    </ligand>
</feature>
<evidence type="ECO:0000256" key="2">
    <source>
        <dbReference type="ARBA" id="ARBA00005056"/>
    </source>
</evidence>
<comment type="catalytic activity">
    <reaction evidence="14">
        <text>L-homoserine + NAD(+) = L-aspartate 4-semialdehyde + NADH + H(+)</text>
        <dbReference type="Rhea" id="RHEA:15757"/>
        <dbReference type="ChEBI" id="CHEBI:15378"/>
        <dbReference type="ChEBI" id="CHEBI:57476"/>
        <dbReference type="ChEBI" id="CHEBI:57540"/>
        <dbReference type="ChEBI" id="CHEBI:57945"/>
        <dbReference type="ChEBI" id="CHEBI:537519"/>
        <dbReference type="EC" id="1.1.1.3"/>
    </reaction>
    <physiologicalReaction direction="right-to-left" evidence="14">
        <dbReference type="Rhea" id="RHEA:15759"/>
    </physiologicalReaction>
</comment>
<keyword evidence="11" id="KW-0486">Methionine biosynthesis</keyword>
<evidence type="ECO:0000256" key="10">
    <source>
        <dbReference type="ARBA" id="ARBA00023053"/>
    </source>
</evidence>
<evidence type="ECO:0000256" key="6">
    <source>
        <dbReference type="ARBA" id="ARBA00013376"/>
    </source>
</evidence>
<comment type="pathway">
    <text evidence="3">Amino-acid biosynthesis; L-methionine biosynthesis via de novo pathway; L-homoserine from L-aspartate: step 3/3.</text>
</comment>
<feature type="binding site" evidence="16">
    <location>
        <position position="191"/>
    </location>
    <ligand>
        <name>L-homoserine</name>
        <dbReference type="ChEBI" id="CHEBI:57476"/>
    </ligand>
</feature>
<comment type="caution">
    <text evidence="19">The sequence shown here is derived from an EMBL/GenBank/DDBJ whole genome shotgun (WGS) entry which is preliminary data.</text>
</comment>
<dbReference type="PANTHER" id="PTHR43331">
    <property type="entry name" value="HOMOSERINE DEHYDROGENASE"/>
    <property type="match status" value="1"/>
</dbReference>
<dbReference type="GO" id="GO:0050661">
    <property type="term" value="F:NADP binding"/>
    <property type="evidence" value="ECO:0007669"/>
    <property type="project" value="InterPro"/>
</dbReference>
<dbReference type="Pfam" id="PF03447">
    <property type="entry name" value="NAD_binding_3"/>
    <property type="match status" value="1"/>
</dbReference>
<evidence type="ECO:0000256" key="13">
    <source>
        <dbReference type="ARBA" id="ARBA00048841"/>
    </source>
</evidence>
<name>A0A840DKB4_9MICO</name>
<sequence length="430" mass="44486">MKQERTIRVALLGAGSVGSQIARMLLTQRAEYQARCGADLELIGIAVRDVAAPRDVELPQQLLTADAAQLVAAADLVIEVMGGIEPARTLILQAIAGGADVVTANKALLAAHGPELHAAARAAGVQLSYEAAVAGAIPVLRPLLSSLVGDNVQRVMGIVNGSTNYILDSMHRAGKTAPEAMQIASELGYLEADPTLDVEGYDAAQKAAILARLAFHTELPADAVYREGITKVSAADVALAQENEQVIKLLAIIEKTVTAAGEPAVAARVYPALIPASHPLAAVHGGKNAIFVEAENAGELMFYGAGAGGAETASAVLGDVLSAARRMVGGGAPVDPPTHAVLHPLQMTDMTTSYQVRLAVSDAVAVVSELTTLCAAHQIAVVHVAERGSEVALTTVRALEVKQQRLVAEMAELPHVTEVLSVLRSEAVAA</sequence>
<evidence type="ECO:0000256" key="9">
    <source>
        <dbReference type="ARBA" id="ARBA00023002"/>
    </source>
</evidence>
<keyword evidence="10" id="KW-0915">Sodium</keyword>
<dbReference type="Gene3D" id="3.40.50.720">
    <property type="entry name" value="NAD(P)-binding Rossmann-like Domain"/>
    <property type="match status" value="1"/>
</dbReference>
<keyword evidence="9 19" id="KW-0560">Oxidoreductase</keyword>
<keyword evidence="16" id="KW-0521">NADP</keyword>
<dbReference type="RefSeq" id="WP_183305034.1">
    <property type="nucleotide sequence ID" value="NZ_JACIFD010000016.1"/>
</dbReference>
<evidence type="ECO:0000256" key="12">
    <source>
        <dbReference type="ARBA" id="ARBA00044930"/>
    </source>
</evidence>
<dbReference type="AlphaFoldDB" id="A0A840DKB4"/>